<name>A0A4Y2WJI9_ARAVE</name>
<comment type="caution">
    <text evidence="1">The sequence shown here is derived from an EMBL/GenBank/DDBJ whole genome shotgun (WGS) entry which is preliminary data.</text>
</comment>
<dbReference type="EMBL" id="BGPR01060758">
    <property type="protein sequence ID" value="GBO36552.1"/>
    <property type="molecule type" value="Genomic_DNA"/>
</dbReference>
<evidence type="ECO:0000313" key="1">
    <source>
        <dbReference type="EMBL" id="GBO36552.1"/>
    </source>
</evidence>
<organism evidence="1 2">
    <name type="scientific">Araneus ventricosus</name>
    <name type="common">Orbweaver spider</name>
    <name type="synonym">Epeira ventricosa</name>
    <dbReference type="NCBI Taxonomy" id="182803"/>
    <lineage>
        <taxon>Eukaryota</taxon>
        <taxon>Metazoa</taxon>
        <taxon>Ecdysozoa</taxon>
        <taxon>Arthropoda</taxon>
        <taxon>Chelicerata</taxon>
        <taxon>Arachnida</taxon>
        <taxon>Araneae</taxon>
        <taxon>Araneomorphae</taxon>
        <taxon>Entelegynae</taxon>
        <taxon>Araneoidea</taxon>
        <taxon>Araneidae</taxon>
        <taxon>Araneus</taxon>
    </lineage>
</organism>
<protein>
    <submittedName>
        <fullName evidence="1">Uncharacterized protein</fullName>
    </submittedName>
</protein>
<reference evidence="1 2" key="1">
    <citation type="journal article" date="2019" name="Sci. Rep.">
        <title>Orb-weaving spider Araneus ventricosus genome elucidates the spidroin gene catalogue.</title>
        <authorList>
            <person name="Kono N."/>
            <person name="Nakamura H."/>
            <person name="Ohtoshi R."/>
            <person name="Moran D.A.P."/>
            <person name="Shinohara A."/>
            <person name="Yoshida Y."/>
            <person name="Fujiwara M."/>
            <person name="Mori M."/>
            <person name="Tomita M."/>
            <person name="Arakawa K."/>
        </authorList>
    </citation>
    <scope>NUCLEOTIDE SEQUENCE [LARGE SCALE GENOMIC DNA]</scope>
</reference>
<proteinExistence type="predicted"/>
<dbReference type="AlphaFoldDB" id="A0A4Y2WJI9"/>
<sequence>MIPIEDVMEDDFYFIEAYLDSMLPPKRKTMTEECEHKYVTKNDDGWYVCSTCHEELRYNPNEPPFDPLKVYSLMKGQQSLKSRANNLKKWISQFNLPFEEWLVVDFWSFIHKYEEMFPERKNLISKNYILFHMLRIRGFEVPLKLPKMWQTLALYEEICRTIFEALNWNF</sequence>
<accession>A0A4Y2WJI9</accession>
<dbReference type="Proteomes" id="UP000499080">
    <property type="component" value="Unassembled WGS sequence"/>
</dbReference>
<gene>
    <name evidence="1" type="ORF">AVEN_166997_1</name>
</gene>
<keyword evidence="2" id="KW-1185">Reference proteome</keyword>
<evidence type="ECO:0000313" key="2">
    <source>
        <dbReference type="Proteomes" id="UP000499080"/>
    </source>
</evidence>